<evidence type="ECO:0000256" key="5">
    <source>
        <dbReference type="ARBA" id="ARBA00023002"/>
    </source>
</evidence>
<keyword evidence="4 6" id="KW-0274">FAD</keyword>
<dbReference type="Pfam" id="PF02771">
    <property type="entry name" value="Acyl-CoA_dh_N"/>
    <property type="match status" value="1"/>
</dbReference>
<dbReference type="AlphaFoldDB" id="A0A1K1QST3"/>
<comment type="cofactor">
    <cofactor evidence="1 6">
        <name>FAD</name>
        <dbReference type="ChEBI" id="CHEBI:57692"/>
    </cofactor>
</comment>
<dbReference type="Pfam" id="PF00441">
    <property type="entry name" value="Acyl-CoA_dh_1"/>
    <property type="match status" value="1"/>
</dbReference>
<dbReference type="Gene3D" id="1.20.140.10">
    <property type="entry name" value="Butyryl-CoA Dehydrogenase, subunit A, domain 3"/>
    <property type="match status" value="1"/>
</dbReference>
<dbReference type="PANTHER" id="PTHR43884:SF22">
    <property type="entry name" value="BLR3437 PROTEIN"/>
    <property type="match status" value="1"/>
</dbReference>
<name>A0A1K1QST3_9PSEU</name>
<proteinExistence type="inferred from homology"/>
<feature type="domain" description="Acyl-CoA dehydrogenase/oxidase C-terminal" evidence="7">
    <location>
        <begin position="228"/>
        <end position="377"/>
    </location>
</feature>
<dbReference type="GO" id="GO:0050660">
    <property type="term" value="F:flavin adenine dinucleotide binding"/>
    <property type="evidence" value="ECO:0007669"/>
    <property type="project" value="InterPro"/>
</dbReference>
<evidence type="ECO:0000259" key="9">
    <source>
        <dbReference type="Pfam" id="PF02771"/>
    </source>
</evidence>
<dbReference type="OrthoDB" id="8876745at2"/>
<dbReference type="InterPro" id="IPR006091">
    <property type="entry name" value="Acyl-CoA_Oxase/DH_mid-dom"/>
</dbReference>
<dbReference type="Pfam" id="PF02770">
    <property type="entry name" value="Acyl-CoA_dh_M"/>
    <property type="match status" value="1"/>
</dbReference>
<gene>
    <name evidence="10" type="ORF">SAMN04489730_2197</name>
</gene>
<keyword evidence="5 6" id="KW-0560">Oxidoreductase</keyword>
<comment type="similarity">
    <text evidence="2 6">Belongs to the acyl-CoA dehydrogenase family.</text>
</comment>
<evidence type="ECO:0000256" key="6">
    <source>
        <dbReference type="RuleBase" id="RU362125"/>
    </source>
</evidence>
<dbReference type="PROSITE" id="PS00072">
    <property type="entry name" value="ACYL_COA_DH_1"/>
    <property type="match status" value="1"/>
</dbReference>
<dbReference type="InterPro" id="IPR006089">
    <property type="entry name" value="Acyl-CoA_DH_CS"/>
</dbReference>
<dbReference type="InterPro" id="IPR037069">
    <property type="entry name" value="AcylCoA_DH/ox_N_sf"/>
</dbReference>
<evidence type="ECO:0000259" key="7">
    <source>
        <dbReference type="Pfam" id="PF00441"/>
    </source>
</evidence>
<dbReference type="RefSeq" id="WP_072476155.1">
    <property type="nucleotide sequence ID" value="NZ_FPJG01000006.1"/>
</dbReference>
<accession>A0A1K1QST3</accession>
<dbReference type="GO" id="GO:0003995">
    <property type="term" value="F:acyl-CoA dehydrogenase activity"/>
    <property type="evidence" value="ECO:0007669"/>
    <property type="project" value="InterPro"/>
</dbReference>
<dbReference type="EMBL" id="FPJG01000006">
    <property type="protein sequence ID" value="SFW62975.1"/>
    <property type="molecule type" value="Genomic_DNA"/>
</dbReference>
<keyword evidence="11" id="KW-1185">Reference proteome</keyword>
<evidence type="ECO:0000313" key="11">
    <source>
        <dbReference type="Proteomes" id="UP000182740"/>
    </source>
</evidence>
<sequence>MTAFALTAEQQAFASEVRRLAADRLRPLAESGVEGAVNRPLLKEMGALGLLARLFPGVASGTPSRQAAATDLCILRENLATVSTEAETALALQGLGTYPVLQSGQDSQVAKWLPAVAAGDAVAAFALTEPDAGSDAAALALAAEPDGDGWRLTGTKMWISNAPEADFYTVFARTTPGAGSRGVSAFVVPADRPGLGGEHLDLVSPHPIGTVTFDGVEVRREELLGEENRGFAVAMRTLDLFRPSVGAFAVGMAQAALDATVAHTGTREAFGGPLIKQQAVAHTLAEMATRTEAARLLVYAAAGAYDAGEQNLGGRAAMAKLFATEAAQFVVDSAVQLHGARALRRGHLLEHLYREVRAPRIYEGASEIQRTIIARWLASASAPATTD</sequence>
<feature type="domain" description="Acyl-CoA oxidase/dehydrogenase middle" evidence="8">
    <location>
        <begin position="124"/>
        <end position="214"/>
    </location>
</feature>
<protein>
    <submittedName>
        <fullName evidence="10">Acyl-CoA dehydrogenase</fullName>
    </submittedName>
</protein>
<evidence type="ECO:0000256" key="1">
    <source>
        <dbReference type="ARBA" id="ARBA00001974"/>
    </source>
</evidence>
<organism evidence="10 11">
    <name type="scientific">Amycolatopsis australiensis</name>
    <dbReference type="NCBI Taxonomy" id="546364"/>
    <lineage>
        <taxon>Bacteria</taxon>
        <taxon>Bacillati</taxon>
        <taxon>Actinomycetota</taxon>
        <taxon>Actinomycetes</taxon>
        <taxon>Pseudonocardiales</taxon>
        <taxon>Pseudonocardiaceae</taxon>
        <taxon>Amycolatopsis</taxon>
    </lineage>
</organism>
<dbReference type="InterPro" id="IPR013786">
    <property type="entry name" value="AcylCoA_DH/ox_N"/>
</dbReference>
<dbReference type="Gene3D" id="2.40.110.10">
    <property type="entry name" value="Butyryl-CoA Dehydrogenase, subunit A, domain 2"/>
    <property type="match status" value="1"/>
</dbReference>
<dbReference type="PANTHER" id="PTHR43884">
    <property type="entry name" value="ACYL-COA DEHYDROGENASE"/>
    <property type="match status" value="1"/>
</dbReference>
<evidence type="ECO:0000256" key="4">
    <source>
        <dbReference type="ARBA" id="ARBA00022827"/>
    </source>
</evidence>
<dbReference type="Gene3D" id="1.10.540.10">
    <property type="entry name" value="Acyl-CoA dehydrogenase/oxidase, N-terminal domain"/>
    <property type="match status" value="1"/>
</dbReference>
<feature type="domain" description="Acyl-CoA dehydrogenase/oxidase N-terminal" evidence="9">
    <location>
        <begin position="7"/>
        <end position="120"/>
    </location>
</feature>
<reference evidence="11" key="1">
    <citation type="submission" date="2016-11" db="EMBL/GenBank/DDBJ databases">
        <authorList>
            <person name="Varghese N."/>
            <person name="Submissions S."/>
        </authorList>
    </citation>
    <scope>NUCLEOTIDE SEQUENCE [LARGE SCALE GENOMIC DNA]</scope>
    <source>
        <strain evidence="11">DSM 44671</strain>
    </source>
</reference>
<evidence type="ECO:0000313" key="10">
    <source>
        <dbReference type="EMBL" id="SFW62975.1"/>
    </source>
</evidence>
<dbReference type="InterPro" id="IPR036250">
    <property type="entry name" value="AcylCo_DH-like_C"/>
</dbReference>
<dbReference type="Proteomes" id="UP000182740">
    <property type="component" value="Unassembled WGS sequence"/>
</dbReference>
<dbReference type="FunFam" id="1.20.140.10:FF:000001">
    <property type="entry name" value="Acyl-CoA dehydrogenase"/>
    <property type="match status" value="1"/>
</dbReference>
<evidence type="ECO:0000259" key="8">
    <source>
        <dbReference type="Pfam" id="PF02770"/>
    </source>
</evidence>
<evidence type="ECO:0000256" key="2">
    <source>
        <dbReference type="ARBA" id="ARBA00009347"/>
    </source>
</evidence>
<dbReference type="InterPro" id="IPR009100">
    <property type="entry name" value="AcylCoA_DH/oxidase_NM_dom_sf"/>
</dbReference>
<dbReference type="SUPFAM" id="SSF47203">
    <property type="entry name" value="Acyl-CoA dehydrogenase C-terminal domain-like"/>
    <property type="match status" value="1"/>
</dbReference>
<keyword evidence="3 6" id="KW-0285">Flavoprotein</keyword>
<dbReference type="STRING" id="546364.SAMN04489730_2197"/>
<dbReference type="InterPro" id="IPR046373">
    <property type="entry name" value="Acyl-CoA_Oxase/DH_mid-dom_sf"/>
</dbReference>
<dbReference type="SUPFAM" id="SSF56645">
    <property type="entry name" value="Acyl-CoA dehydrogenase NM domain-like"/>
    <property type="match status" value="1"/>
</dbReference>
<evidence type="ECO:0000256" key="3">
    <source>
        <dbReference type="ARBA" id="ARBA00022630"/>
    </source>
</evidence>
<dbReference type="InterPro" id="IPR009075">
    <property type="entry name" value="AcylCo_DH/oxidase_C"/>
</dbReference>